<dbReference type="PANTHER" id="PTHR43595">
    <property type="entry name" value="37S RIBOSOMAL PROTEIN S26, MITOCHONDRIAL"/>
    <property type="match status" value="1"/>
</dbReference>
<dbReference type="FunFam" id="1.10.287.990:FF:000001">
    <property type="entry name" value="Superoxide dismutase"/>
    <property type="match status" value="1"/>
</dbReference>
<dbReference type="FunFam" id="3.55.40.20:FF:000001">
    <property type="entry name" value="Superoxide dismutase"/>
    <property type="match status" value="1"/>
</dbReference>
<keyword evidence="4 6" id="KW-0560">Oxidoreductase</keyword>
<sequence>MAYSLPQLPYDYAALEPYIDELTMKIHHDRHHQTYVDNLNQALELYPAAKDWTLSQLLANLAELPDQVAMTIRNNGGGHANHSLFWESLTPNPPKMPPQQLLIAITTAFGSFEKFKRQFATTAQQVFGSGWTWLVIDEDGQLAITATANQDSPLMLDQVPLLGIDVWEHAYYLQYQNRRLEYITAFWQVVNWTKVTERWGKNSD</sequence>
<evidence type="ECO:0000313" key="10">
    <source>
        <dbReference type="Proteomes" id="UP000051576"/>
    </source>
</evidence>
<dbReference type="PROSITE" id="PS00088">
    <property type="entry name" value="SOD_MN"/>
    <property type="match status" value="1"/>
</dbReference>
<dbReference type="Proteomes" id="UP000051576">
    <property type="component" value="Unassembled WGS sequence"/>
</dbReference>
<dbReference type="OrthoDB" id="9803125at2"/>
<dbReference type="PANTHER" id="PTHR43595:SF2">
    <property type="entry name" value="SMALL RIBOSOMAL SUBUNIT PROTEIN MS42"/>
    <property type="match status" value="1"/>
</dbReference>
<dbReference type="eggNOG" id="COG0605">
    <property type="taxonomic scope" value="Bacteria"/>
</dbReference>
<dbReference type="EMBL" id="AYYX01000015">
    <property type="protein sequence ID" value="KRM89007.1"/>
    <property type="molecule type" value="Genomic_DNA"/>
</dbReference>
<dbReference type="InterPro" id="IPR036314">
    <property type="entry name" value="SOD_C_sf"/>
</dbReference>
<dbReference type="AlphaFoldDB" id="A0A0R2CAW1"/>
<dbReference type="Pfam" id="PF00081">
    <property type="entry name" value="Sod_Fe_N"/>
    <property type="match status" value="1"/>
</dbReference>
<dbReference type="Gene3D" id="1.10.287.990">
    <property type="entry name" value="Fe,Mn superoxide dismutase (SOD) domain"/>
    <property type="match status" value="1"/>
</dbReference>
<accession>A0A0R2CAW1</accession>
<proteinExistence type="inferred from homology"/>
<dbReference type="SUPFAM" id="SSF54719">
    <property type="entry name" value="Fe,Mn superoxide dismutase (SOD), C-terminal domain"/>
    <property type="match status" value="1"/>
</dbReference>
<dbReference type="InterPro" id="IPR019833">
    <property type="entry name" value="Mn/Fe_SOD_BS"/>
</dbReference>
<dbReference type="PIRSF" id="PIRSF000349">
    <property type="entry name" value="SODismutase"/>
    <property type="match status" value="1"/>
</dbReference>
<evidence type="ECO:0000259" key="8">
    <source>
        <dbReference type="Pfam" id="PF02777"/>
    </source>
</evidence>
<dbReference type="STRING" id="1133569.FD21_GL000470"/>
<feature type="binding site" evidence="5">
    <location>
        <position position="27"/>
    </location>
    <ligand>
        <name>Mn(2+)</name>
        <dbReference type="ChEBI" id="CHEBI:29035"/>
    </ligand>
</feature>
<comment type="function">
    <text evidence="6">Destroys radicals which are normally produced within the cells and which are toxic to biological systems.</text>
</comment>
<evidence type="ECO:0000256" key="4">
    <source>
        <dbReference type="ARBA" id="ARBA00023002"/>
    </source>
</evidence>
<comment type="caution">
    <text evidence="9">The sequence shown here is derived from an EMBL/GenBank/DDBJ whole genome shotgun (WGS) entry which is preliminary data.</text>
</comment>
<dbReference type="PRINTS" id="PR01703">
    <property type="entry name" value="MNSODISMTASE"/>
</dbReference>
<keyword evidence="10" id="KW-1185">Reference proteome</keyword>
<dbReference type="SUPFAM" id="SSF46609">
    <property type="entry name" value="Fe,Mn superoxide dismutase (SOD), N-terminal domain"/>
    <property type="match status" value="1"/>
</dbReference>
<feature type="binding site" evidence="5">
    <location>
        <position position="82"/>
    </location>
    <ligand>
        <name>Mn(2+)</name>
        <dbReference type="ChEBI" id="CHEBI:29035"/>
    </ligand>
</feature>
<dbReference type="PATRIC" id="fig|1133569.4.peg.496"/>
<feature type="domain" description="Manganese/iron superoxide dismutase N-terminal" evidence="7">
    <location>
        <begin position="3"/>
        <end position="89"/>
    </location>
</feature>
<dbReference type="InterPro" id="IPR019831">
    <property type="entry name" value="Mn/Fe_SOD_N"/>
</dbReference>
<gene>
    <name evidence="9" type="ORF">FD21_GL000470</name>
</gene>
<feature type="domain" description="Manganese/iron superoxide dismutase C-terminal" evidence="8">
    <location>
        <begin position="99"/>
        <end position="198"/>
    </location>
</feature>
<feature type="binding site" evidence="5">
    <location>
        <position position="165"/>
    </location>
    <ligand>
        <name>Mn(2+)</name>
        <dbReference type="ChEBI" id="CHEBI:29035"/>
    </ligand>
</feature>
<evidence type="ECO:0000256" key="5">
    <source>
        <dbReference type="PIRSR" id="PIRSR000349-1"/>
    </source>
</evidence>
<evidence type="ECO:0000256" key="6">
    <source>
        <dbReference type="RuleBase" id="RU000414"/>
    </source>
</evidence>
<dbReference type="Gene3D" id="3.55.40.20">
    <property type="entry name" value="Iron/manganese superoxide dismutase, C-terminal domain"/>
    <property type="match status" value="1"/>
</dbReference>
<dbReference type="GO" id="GO:0046872">
    <property type="term" value="F:metal ion binding"/>
    <property type="evidence" value="ECO:0007669"/>
    <property type="project" value="UniProtKB-KW"/>
</dbReference>
<dbReference type="RefSeq" id="WP_010580686.1">
    <property type="nucleotide sequence ID" value="NZ_AHYZ01000100.1"/>
</dbReference>
<comment type="catalytic activity">
    <reaction evidence="6">
        <text>2 superoxide + 2 H(+) = H2O2 + O2</text>
        <dbReference type="Rhea" id="RHEA:20696"/>
        <dbReference type="ChEBI" id="CHEBI:15378"/>
        <dbReference type="ChEBI" id="CHEBI:15379"/>
        <dbReference type="ChEBI" id="CHEBI:16240"/>
        <dbReference type="ChEBI" id="CHEBI:18421"/>
        <dbReference type="EC" id="1.15.1.1"/>
    </reaction>
</comment>
<evidence type="ECO:0000256" key="3">
    <source>
        <dbReference type="ARBA" id="ARBA00022723"/>
    </source>
</evidence>
<organism evidence="9 10">
    <name type="scientific">Liquorilactobacillus vini DSM 20605</name>
    <dbReference type="NCBI Taxonomy" id="1133569"/>
    <lineage>
        <taxon>Bacteria</taxon>
        <taxon>Bacillati</taxon>
        <taxon>Bacillota</taxon>
        <taxon>Bacilli</taxon>
        <taxon>Lactobacillales</taxon>
        <taxon>Lactobacillaceae</taxon>
        <taxon>Liquorilactobacillus</taxon>
    </lineage>
</organism>
<keyword evidence="3 5" id="KW-0479">Metal-binding</keyword>
<evidence type="ECO:0000256" key="2">
    <source>
        <dbReference type="ARBA" id="ARBA00012682"/>
    </source>
</evidence>
<dbReference type="GO" id="GO:0005737">
    <property type="term" value="C:cytoplasm"/>
    <property type="evidence" value="ECO:0007669"/>
    <property type="project" value="TreeGrafter"/>
</dbReference>
<dbReference type="InterPro" id="IPR001189">
    <property type="entry name" value="Mn/Fe_SOD"/>
</dbReference>
<evidence type="ECO:0000313" key="9">
    <source>
        <dbReference type="EMBL" id="KRM89007.1"/>
    </source>
</evidence>
<feature type="binding site" evidence="5">
    <location>
        <position position="169"/>
    </location>
    <ligand>
        <name>Mn(2+)</name>
        <dbReference type="ChEBI" id="CHEBI:29035"/>
    </ligand>
</feature>
<name>A0A0R2CAW1_9LACO</name>
<comment type="similarity">
    <text evidence="1 6">Belongs to the iron/manganese superoxide dismutase family.</text>
</comment>
<evidence type="ECO:0000259" key="7">
    <source>
        <dbReference type="Pfam" id="PF00081"/>
    </source>
</evidence>
<protein>
    <recommendedName>
        <fullName evidence="2 6">Superoxide dismutase</fullName>
        <ecNumber evidence="2 6">1.15.1.1</ecNumber>
    </recommendedName>
</protein>
<dbReference type="EC" id="1.15.1.1" evidence="2 6"/>
<dbReference type="InterPro" id="IPR036324">
    <property type="entry name" value="Mn/Fe_SOD_N_sf"/>
</dbReference>
<evidence type="ECO:0000256" key="1">
    <source>
        <dbReference type="ARBA" id="ARBA00008714"/>
    </source>
</evidence>
<reference evidence="9 10" key="1">
    <citation type="journal article" date="2015" name="Genome Announc.">
        <title>Expanding the biotechnology potential of lactobacilli through comparative genomics of 213 strains and associated genera.</title>
        <authorList>
            <person name="Sun Z."/>
            <person name="Harris H.M."/>
            <person name="McCann A."/>
            <person name="Guo C."/>
            <person name="Argimon S."/>
            <person name="Zhang W."/>
            <person name="Yang X."/>
            <person name="Jeffery I.B."/>
            <person name="Cooney J.C."/>
            <person name="Kagawa T.F."/>
            <person name="Liu W."/>
            <person name="Song Y."/>
            <person name="Salvetti E."/>
            <person name="Wrobel A."/>
            <person name="Rasinkangas P."/>
            <person name="Parkhill J."/>
            <person name="Rea M.C."/>
            <person name="O'Sullivan O."/>
            <person name="Ritari J."/>
            <person name="Douillard F.P."/>
            <person name="Paul Ross R."/>
            <person name="Yang R."/>
            <person name="Briner A.E."/>
            <person name="Felis G.E."/>
            <person name="de Vos W.M."/>
            <person name="Barrangou R."/>
            <person name="Klaenhammer T.R."/>
            <person name="Caufield P.W."/>
            <person name="Cui Y."/>
            <person name="Zhang H."/>
            <person name="O'Toole P.W."/>
        </authorList>
    </citation>
    <scope>NUCLEOTIDE SEQUENCE [LARGE SCALE GENOMIC DNA]</scope>
    <source>
        <strain evidence="9 10">DSM 20605</strain>
    </source>
</reference>
<dbReference type="InterPro" id="IPR019832">
    <property type="entry name" value="Mn/Fe_SOD_C"/>
</dbReference>
<dbReference type="Pfam" id="PF02777">
    <property type="entry name" value="Sod_Fe_C"/>
    <property type="match status" value="1"/>
</dbReference>
<dbReference type="GO" id="GO:0004784">
    <property type="term" value="F:superoxide dismutase activity"/>
    <property type="evidence" value="ECO:0007669"/>
    <property type="project" value="UniProtKB-EC"/>
</dbReference>